<dbReference type="CDD" id="cd00082">
    <property type="entry name" value="HisKA"/>
    <property type="match status" value="1"/>
</dbReference>
<dbReference type="InterPro" id="IPR001610">
    <property type="entry name" value="PAC"/>
</dbReference>
<dbReference type="InterPro" id="IPR004358">
    <property type="entry name" value="Sig_transdc_His_kin-like_C"/>
</dbReference>
<dbReference type="SUPFAM" id="SSF52172">
    <property type="entry name" value="CheY-like"/>
    <property type="match status" value="2"/>
</dbReference>
<dbReference type="SMART" id="SM00086">
    <property type="entry name" value="PAC"/>
    <property type="match status" value="2"/>
</dbReference>
<proteinExistence type="predicted"/>
<dbReference type="SMART" id="SM00091">
    <property type="entry name" value="PAS"/>
    <property type="match status" value="2"/>
</dbReference>
<evidence type="ECO:0000256" key="4">
    <source>
        <dbReference type="PROSITE-ProRule" id="PRU00169"/>
    </source>
</evidence>
<dbReference type="Gene3D" id="1.10.287.130">
    <property type="match status" value="1"/>
</dbReference>
<comment type="catalytic activity">
    <reaction evidence="1">
        <text>ATP + protein L-histidine = ADP + protein N-phospho-L-histidine.</text>
        <dbReference type="EC" id="2.7.13.3"/>
    </reaction>
</comment>
<dbReference type="Pfam" id="PF13426">
    <property type="entry name" value="PAS_9"/>
    <property type="match status" value="2"/>
</dbReference>
<dbReference type="Pfam" id="PF00512">
    <property type="entry name" value="HisKA"/>
    <property type="match status" value="1"/>
</dbReference>
<evidence type="ECO:0000259" key="6">
    <source>
        <dbReference type="PROSITE" id="PS50110"/>
    </source>
</evidence>
<dbReference type="InterPro" id="IPR000014">
    <property type="entry name" value="PAS"/>
</dbReference>
<evidence type="ECO:0000256" key="3">
    <source>
        <dbReference type="ARBA" id="ARBA00022553"/>
    </source>
</evidence>
<dbReference type="InterPro" id="IPR000700">
    <property type="entry name" value="PAS-assoc_C"/>
</dbReference>
<evidence type="ECO:0000256" key="1">
    <source>
        <dbReference type="ARBA" id="ARBA00000085"/>
    </source>
</evidence>
<dbReference type="SUPFAM" id="SSF55785">
    <property type="entry name" value="PYP-like sensor domain (PAS domain)"/>
    <property type="match status" value="2"/>
</dbReference>
<feature type="domain" description="PAC" evidence="8">
    <location>
        <begin position="214"/>
        <end position="266"/>
    </location>
</feature>
<dbReference type="Gene3D" id="3.30.565.10">
    <property type="entry name" value="Histidine kinase-like ATPase, C-terminal domain"/>
    <property type="match status" value="1"/>
</dbReference>
<keyword evidence="10" id="KW-1185">Reference proteome</keyword>
<organism evidence="9 10">
    <name type="scientific">Paraburkholderia tuberum</name>
    <dbReference type="NCBI Taxonomy" id="157910"/>
    <lineage>
        <taxon>Bacteria</taxon>
        <taxon>Pseudomonadati</taxon>
        <taxon>Pseudomonadota</taxon>
        <taxon>Betaproteobacteria</taxon>
        <taxon>Burkholderiales</taxon>
        <taxon>Burkholderiaceae</taxon>
        <taxon>Paraburkholderia</taxon>
    </lineage>
</organism>
<evidence type="ECO:0000259" key="7">
    <source>
        <dbReference type="PROSITE" id="PS50112"/>
    </source>
</evidence>
<dbReference type="Pfam" id="PF00072">
    <property type="entry name" value="Response_reg"/>
    <property type="match status" value="2"/>
</dbReference>
<dbReference type="InterPro" id="IPR036890">
    <property type="entry name" value="HATPase_C_sf"/>
</dbReference>
<dbReference type="InterPro" id="IPR003661">
    <property type="entry name" value="HisK_dim/P_dom"/>
</dbReference>
<dbReference type="PANTHER" id="PTHR43065:SF49">
    <property type="entry name" value="HISTIDINE KINASE"/>
    <property type="match status" value="1"/>
</dbReference>
<sequence>MSNKQQPGDTIQNWTDKWVASVSDYSIYAISADGRILTWNPGGIAIHGYQPAEIIGQMLDTLYREDDRQQRAPAAGLEIARRTGRRDTEGWRIRKDGTTFWASDVITALHTEDGQFAGYVNIVRDITEKKAAHDAVLESERRFRMLVNGVTDYAVFMLSPEGVVTNWNSGARRIKGYAAEEIIGSHFSRFYTPEDAATGLPQRGLTAAAREGRFEAEGWRVRKDGSRFWAHVVIDAIRDEDGTLAGFAKITRDITERMEANRVLEETRTALFQSQKMEAIGKLTGGVAHDFNNVLQVLRGNLELLENHHASDGWTRERLDKAIDAVERGAKLASQLLAFGRRQPLRPVVINLAPAIRGMDDLLRRALGETIEVETVVAGGLWNTIVDIHQLENVILNLAINARDAMPDGGKLTMELANAMLDDQYVAGLPDVPVGQYVMLAITDTGTGMPPDVLERAFDPFFTTKPEGMGTGLGLSMAYGFVKQSGGHTRIYSEVGHGTTVKIYLPRSTETAIEPPARPSVRLLGGTETILVVEDDLKVQSTVVDTLTGLGYSVLKADGAEQALTVIRSGIHIDLLFTDVVMPGSLRSPDMAAQAVQLLPRLKVLFTSGYTQNAVIHGGRLDPGVELLSKPYSREQLAYKIRQILGATCATRGNQDATLSAANAGTTCLRVLLVDDDPALLEATSELVKMLGHAPDATGSPEEALRWLRDKAFDVMLADLTIPGMSGIELAETAVQLQPGLRVIFASGNEMPDVPALTFRWKALRKPYTLEELGRVLDNSQL</sequence>
<dbReference type="PANTHER" id="PTHR43065">
    <property type="entry name" value="SENSOR HISTIDINE KINASE"/>
    <property type="match status" value="1"/>
</dbReference>
<dbReference type="PROSITE" id="PS50113">
    <property type="entry name" value="PAC"/>
    <property type="match status" value="2"/>
</dbReference>
<feature type="modified residue" description="4-aspartylphosphate" evidence="4">
    <location>
        <position position="719"/>
    </location>
</feature>
<feature type="domain" description="Histidine kinase" evidence="5">
    <location>
        <begin position="286"/>
        <end position="509"/>
    </location>
</feature>
<dbReference type="SMART" id="SM00388">
    <property type="entry name" value="HisKA"/>
    <property type="match status" value="1"/>
</dbReference>
<evidence type="ECO:0000313" key="9">
    <source>
        <dbReference type="EMBL" id="SDR61192.1"/>
    </source>
</evidence>
<dbReference type="SMART" id="SM00448">
    <property type="entry name" value="REC"/>
    <property type="match status" value="2"/>
</dbReference>
<dbReference type="Gene3D" id="3.40.50.2300">
    <property type="match status" value="2"/>
</dbReference>
<dbReference type="PROSITE" id="PS50109">
    <property type="entry name" value="HIS_KIN"/>
    <property type="match status" value="1"/>
</dbReference>
<dbReference type="CDD" id="cd16919">
    <property type="entry name" value="HATPase_CckA-like"/>
    <property type="match status" value="1"/>
</dbReference>
<dbReference type="CDD" id="cd00130">
    <property type="entry name" value="PAS"/>
    <property type="match status" value="2"/>
</dbReference>
<dbReference type="Gene3D" id="3.30.450.20">
    <property type="entry name" value="PAS domain"/>
    <property type="match status" value="2"/>
</dbReference>
<feature type="domain" description="PAS" evidence="7">
    <location>
        <begin position="27"/>
        <end position="84"/>
    </location>
</feature>
<feature type="domain" description="Response regulatory" evidence="6">
    <location>
        <begin position="670"/>
        <end position="781"/>
    </location>
</feature>
<dbReference type="NCBIfam" id="TIGR00229">
    <property type="entry name" value="sensory_box"/>
    <property type="match status" value="2"/>
</dbReference>
<dbReference type="InterPro" id="IPR005467">
    <property type="entry name" value="His_kinase_dom"/>
</dbReference>
<dbReference type="RefSeq" id="WP_090812589.1">
    <property type="nucleotide sequence ID" value="NZ_FNKX01000004.1"/>
</dbReference>
<dbReference type="SUPFAM" id="SSF55874">
    <property type="entry name" value="ATPase domain of HSP90 chaperone/DNA topoisomerase II/histidine kinase"/>
    <property type="match status" value="1"/>
</dbReference>
<dbReference type="InterPro" id="IPR011006">
    <property type="entry name" value="CheY-like_superfamily"/>
</dbReference>
<accession>A0A1H1KGI7</accession>
<dbReference type="SMART" id="SM00387">
    <property type="entry name" value="HATPase_c"/>
    <property type="match status" value="1"/>
</dbReference>
<dbReference type="GO" id="GO:0000155">
    <property type="term" value="F:phosphorelay sensor kinase activity"/>
    <property type="evidence" value="ECO:0007669"/>
    <property type="project" value="InterPro"/>
</dbReference>
<evidence type="ECO:0000256" key="2">
    <source>
        <dbReference type="ARBA" id="ARBA00012438"/>
    </source>
</evidence>
<dbReference type="PRINTS" id="PR00344">
    <property type="entry name" value="BCTRLSENSOR"/>
</dbReference>
<dbReference type="Proteomes" id="UP000199365">
    <property type="component" value="Unassembled WGS sequence"/>
</dbReference>
<feature type="domain" description="PAC" evidence="8">
    <location>
        <begin position="86"/>
        <end position="138"/>
    </location>
</feature>
<evidence type="ECO:0000313" key="10">
    <source>
        <dbReference type="Proteomes" id="UP000199365"/>
    </source>
</evidence>
<dbReference type="PROSITE" id="PS50110">
    <property type="entry name" value="RESPONSE_REGULATORY"/>
    <property type="match status" value="2"/>
</dbReference>
<dbReference type="EMBL" id="FNKX01000004">
    <property type="protein sequence ID" value="SDR61192.1"/>
    <property type="molecule type" value="Genomic_DNA"/>
</dbReference>
<dbReference type="InterPro" id="IPR035965">
    <property type="entry name" value="PAS-like_dom_sf"/>
</dbReference>
<dbReference type="AlphaFoldDB" id="A0A1H1KGI7"/>
<dbReference type="STRING" id="157910.SAMN05445850_7606"/>
<dbReference type="CDD" id="cd00156">
    <property type="entry name" value="REC"/>
    <property type="match status" value="1"/>
</dbReference>
<dbReference type="SUPFAM" id="SSF47384">
    <property type="entry name" value="Homodimeric domain of signal transducing histidine kinase"/>
    <property type="match status" value="1"/>
</dbReference>
<protein>
    <recommendedName>
        <fullName evidence="2">histidine kinase</fullName>
        <ecNumber evidence="2">2.7.13.3</ecNumber>
    </recommendedName>
</protein>
<dbReference type="InterPro" id="IPR003594">
    <property type="entry name" value="HATPase_dom"/>
</dbReference>
<evidence type="ECO:0000259" key="8">
    <source>
        <dbReference type="PROSITE" id="PS50113"/>
    </source>
</evidence>
<gene>
    <name evidence="9" type="ORF">SAMN05445850_7606</name>
</gene>
<dbReference type="InterPro" id="IPR001789">
    <property type="entry name" value="Sig_transdc_resp-reg_receiver"/>
</dbReference>
<feature type="modified residue" description="4-aspartylphosphate" evidence="4">
    <location>
        <position position="579"/>
    </location>
</feature>
<reference evidence="10" key="1">
    <citation type="submission" date="2016-10" db="EMBL/GenBank/DDBJ databases">
        <authorList>
            <person name="Varghese N."/>
            <person name="Submissions S."/>
        </authorList>
    </citation>
    <scope>NUCLEOTIDE SEQUENCE [LARGE SCALE GENOMIC DNA]</scope>
    <source>
        <strain evidence="10">DUS833</strain>
    </source>
</reference>
<evidence type="ECO:0000259" key="5">
    <source>
        <dbReference type="PROSITE" id="PS50109"/>
    </source>
</evidence>
<name>A0A1H1KGI7_9BURK</name>
<dbReference type="Pfam" id="PF02518">
    <property type="entry name" value="HATPase_c"/>
    <property type="match status" value="1"/>
</dbReference>
<keyword evidence="3 4" id="KW-0597">Phosphoprotein</keyword>
<feature type="domain" description="Response regulatory" evidence="6">
    <location>
        <begin position="529"/>
        <end position="645"/>
    </location>
</feature>
<dbReference type="EC" id="2.7.13.3" evidence="2"/>
<dbReference type="PROSITE" id="PS50112">
    <property type="entry name" value="PAS"/>
    <property type="match status" value="2"/>
</dbReference>
<dbReference type="InterPro" id="IPR036097">
    <property type="entry name" value="HisK_dim/P_sf"/>
</dbReference>
<feature type="domain" description="PAS" evidence="7">
    <location>
        <begin position="139"/>
        <end position="195"/>
    </location>
</feature>